<organism evidence="2 3">
    <name type="scientific">Microbulbifer epialgicus</name>
    <dbReference type="NCBI Taxonomy" id="393907"/>
    <lineage>
        <taxon>Bacteria</taxon>
        <taxon>Pseudomonadati</taxon>
        <taxon>Pseudomonadota</taxon>
        <taxon>Gammaproteobacteria</taxon>
        <taxon>Cellvibrionales</taxon>
        <taxon>Microbulbiferaceae</taxon>
        <taxon>Microbulbifer</taxon>
    </lineage>
</organism>
<evidence type="ECO:0000259" key="1">
    <source>
        <dbReference type="Pfam" id="PF01609"/>
    </source>
</evidence>
<dbReference type="PANTHER" id="PTHR35604">
    <property type="entry name" value="TRANSPOSASE INSH FOR INSERTION SEQUENCE ELEMENT IS5A-RELATED"/>
    <property type="match status" value="1"/>
</dbReference>
<proteinExistence type="predicted"/>
<feature type="domain" description="Transposase IS4-like" evidence="1">
    <location>
        <begin position="34"/>
        <end position="163"/>
    </location>
</feature>
<sequence>MNAPKQRNSREENKEIRAGKVSKRIEQVPNVKRQKDLDARWTKKNNERYYGYKDYVCVENKHKLIREYEVTSAEVHDSQVFTELPGDNSSKDVWTDSAYYGEECEIALNVMGYRSHVHKKGCRGKPLSECEKEVNHRKSKVWARVEHVIGSMENEQGGMFVRTIGLARA</sequence>
<dbReference type="PANTHER" id="PTHR35604:SF2">
    <property type="entry name" value="TRANSPOSASE INSH FOR INSERTION SEQUENCE ELEMENT IS5A-RELATED"/>
    <property type="match status" value="1"/>
</dbReference>
<comment type="caution">
    <text evidence="2">The sequence shown here is derived from an EMBL/GenBank/DDBJ whole genome shotgun (WGS) entry which is preliminary data.</text>
</comment>
<evidence type="ECO:0000313" key="3">
    <source>
        <dbReference type="Proteomes" id="UP001569428"/>
    </source>
</evidence>
<accession>A0ABV4P667</accession>
<gene>
    <name evidence="2" type="ORF">ACCI49_23620</name>
</gene>
<name>A0ABV4P667_9GAMM</name>
<dbReference type="InterPro" id="IPR002559">
    <property type="entry name" value="Transposase_11"/>
</dbReference>
<dbReference type="Pfam" id="PF01609">
    <property type="entry name" value="DDE_Tnp_1"/>
    <property type="match status" value="1"/>
</dbReference>
<keyword evidence="3" id="KW-1185">Reference proteome</keyword>
<dbReference type="Proteomes" id="UP001569428">
    <property type="component" value="Unassembled WGS sequence"/>
</dbReference>
<reference evidence="2 3" key="1">
    <citation type="submission" date="2024-08" db="EMBL/GenBank/DDBJ databases">
        <authorList>
            <person name="Ishaq N."/>
        </authorList>
    </citation>
    <scope>NUCLEOTIDE SEQUENCE [LARGE SCALE GENOMIC DNA]</scope>
    <source>
        <strain evidence="2 3">DSM 18651</strain>
    </source>
</reference>
<protein>
    <submittedName>
        <fullName evidence="2">Transposase</fullName>
    </submittedName>
</protein>
<dbReference type="EMBL" id="JBGMEK010000154">
    <property type="protein sequence ID" value="MFA0813863.1"/>
    <property type="molecule type" value="Genomic_DNA"/>
</dbReference>
<feature type="non-terminal residue" evidence="2">
    <location>
        <position position="169"/>
    </location>
</feature>
<evidence type="ECO:0000313" key="2">
    <source>
        <dbReference type="EMBL" id="MFA0813863.1"/>
    </source>
</evidence>